<name>A0A6C0AFA4_9ZZZZ</name>
<dbReference type="EMBL" id="MN740597">
    <property type="protein sequence ID" value="QHS78477.1"/>
    <property type="molecule type" value="Genomic_DNA"/>
</dbReference>
<protein>
    <submittedName>
        <fullName evidence="1">Uncharacterized protein</fullName>
    </submittedName>
</protein>
<dbReference type="AlphaFoldDB" id="A0A6C0AFA4"/>
<accession>A0A6C0AFA4</accession>
<proteinExistence type="predicted"/>
<sequence>MSTKKMSTKMSKISNKKNPVKNCGIDLYYLLDNPDKSFINLPILNLDNLLDDICSSQEDFFYTSEIIEKNIGEIFSELSSNDIIYNYLINYNDIHNFLLKILIKEMKKKRKRLLKLLIKI</sequence>
<evidence type="ECO:0000313" key="1">
    <source>
        <dbReference type="EMBL" id="QHS78477.1"/>
    </source>
</evidence>
<organism evidence="1">
    <name type="scientific">viral metagenome</name>
    <dbReference type="NCBI Taxonomy" id="1070528"/>
    <lineage>
        <taxon>unclassified sequences</taxon>
        <taxon>metagenomes</taxon>
        <taxon>organismal metagenomes</taxon>
    </lineage>
</organism>
<reference evidence="1" key="1">
    <citation type="journal article" date="2020" name="Nature">
        <title>Giant virus diversity and host interactions through global metagenomics.</title>
        <authorList>
            <person name="Schulz F."/>
            <person name="Roux S."/>
            <person name="Paez-Espino D."/>
            <person name="Jungbluth S."/>
            <person name="Walsh D.A."/>
            <person name="Denef V.J."/>
            <person name="McMahon K.D."/>
            <person name="Konstantinidis K.T."/>
            <person name="Eloe-Fadrosh E.A."/>
            <person name="Kyrpides N.C."/>
            <person name="Woyke T."/>
        </authorList>
    </citation>
    <scope>NUCLEOTIDE SEQUENCE</scope>
    <source>
        <strain evidence="1">GVMAG-S-1021933-23</strain>
    </source>
</reference>